<keyword evidence="2" id="KW-1185">Reference proteome</keyword>
<evidence type="ECO:0000313" key="2">
    <source>
        <dbReference type="Proteomes" id="UP000008311"/>
    </source>
</evidence>
<dbReference type="EMBL" id="EQ973774">
    <property type="protein sequence ID" value="EEF51213.1"/>
    <property type="molecule type" value="Genomic_DNA"/>
</dbReference>
<proteinExistence type="predicted"/>
<organism evidence="1 2">
    <name type="scientific">Ricinus communis</name>
    <name type="common">Castor bean</name>
    <dbReference type="NCBI Taxonomy" id="3988"/>
    <lineage>
        <taxon>Eukaryota</taxon>
        <taxon>Viridiplantae</taxon>
        <taxon>Streptophyta</taxon>
        <taxon>Embryophyta</taxon>
        <taxon>Tracheophyta</taxon>
        <taxon>Spermatophyta</taxon>
        <taxon>Magnoliopsida</taxon>
        <taxon>eudicotyledons</taxon>
        <taxon>Gunneridae</taxon>
        <taxon>Pentapetalae</taxon>
        <taxon>rosids</taxon>
        <taxon>fabids</taxon>
        <taxon>Malpighiales</taxon>
        <taxon>Euphorbiaceae</taxon>
        <taxon>Acalyphoideae</taxon>
        <taxon>Acalypheae</taxon>
        <taxon>Ricinus</taxon>
    </lineage>
</organism>
<dbReference type="AlphaFoldDB" id="B9RCE2"/>
<dbReference type="Proteomes" id="UP000008311">
    <property type="component" value="Unassembled WGS sequence"/>
</dbReference>
<name>B9RCE2_RICCO</name>
<dbReference type="InParanoid" id="B9RCE2"/>
<protein>
    <submittedName>
        <fullName evidence="1">Uncharacterized protein</fullName>
    </submittedName>
</protein>
<reference evidence="2" key="1">
    <citation type="journal article" date="2010" name="Nat. Biotechnol.">
        <title>Draft genome sequence of the oilseed species Ricinus communis.</title>
        <authorList>
            <person name="Chan A.P."/>
            <person name="Crabtree J."/>
            <person name="Zhao Q."/>
            <person name="Lorenzi H."/>
            <person name="Orvis J."/>
            <person name="Puiu D."/>
            <person name="Melake-Berhan A."/>
            <person name="Jones K.M."/>
            <person name="Redman J."/>
            <person name="Chen G."/>
            <person name="Cahoon E.B."/>
            <person name="Gedil M."/>
            <person name="Stanke M."/>
            <person name="Haas B.J."/>
            <person name="Wortman J.R."/>
            <person name="Fraser-Liggett C.M."/>
            <person name="Ravel J."/>
            <person name="Rabinowicz P.D."/>
        </authorList>
    </citation>
    <scope>NUCLEOTIDE SEQUENCE [LARGE SCALE GENOMIC DNA]</scope>
    <source>
        <strain evidence="2">cv. Hale</strain>
    </source>
</reference>
<gene>
    <name evidence="1" type="ORF">RCOM_1687240</name>
</gene>
<evidence type="ECO:0000313" key="1">
    <source>
        <dbReference type="EMBL" id="EEF51213.1"/>
    </source>
</evidence>
<dbReference type="eggNOG" id="ENOG502SVYT">
    <property type="taxonomic scope" value="Eukaryota"/>
</dbReference>
<accession>B9RCE2</accession>
<sequence>MSQDLDSLVSEQLDLGETIAAMVKKKATVNDGSRLQSMEEQMKILDQRSEEFRKEVFVQLEMQNQQFQAQKEA</sequence>